<sequence>MKSTTKLIGALAAGALLLSGCSAGGSDAGAGTSDGGDDATRGGTLTLGQLGDVVSWDPSQAHVGHQFVPYQLVYDTLVLREPDGELSPMLATEWSYNDDRTVLTLELRDDVEFSDGEPFDAEAVVANFEHFKAGNGRQAVQLTQYESATAVDEDTVEITLAQPDPAFEFYLSQAAGLMASPAAIEAGTLETDPVGTGPYLYDADSSVRDSQSVFTAKEDYWNPDLQKFDTVELRILEDLSARANAIVSGQVDWTTLDARTADQAEGAGMEIIPDYQVDWTGVTFFDRDGTINPALADARVRQAINYAVDRETLLEQLQLGRGTATSQVFGPESGAFVEDLEDYYTYDPDMARELLADAGYEDGLEITLPVIDGFATQITAIAQQLSEVGITVNQVSAVPADYVADAVQGKFEAFNFNLFQGEAWVAVNQIIAPTATYNPFQTTAPELEELIAVVQEGGEDSEAAAQDINRYVTENAWFLPLYRIDQISVYDPEAITVEAQIQSAMPSIYNFAPAE</sequence>
<protein>
    <submittedName>
        <fullName evidence="3">ABC transporter substrate-binding protein</fullName>
    </submittedName>
</protein>
<dbReference type="PIRSF" id="PIRSF002741">
    <property type="entry name" value="MppA"/>
    <property type="match status" value="1"/>
</dbReference>
<organism evidence="3 4">
    <name type="scientific">Microbacterium invictum</name>
    <dbReference type="NCBI Taxonomy" id="515415"/>
    <lineage>
        <taxon>Bacteria</taxon>
        <taxon>Bacillati</taxon>
        <taxon>Actinomycetota</taxon>
        <taxon>Actinomycetes</taxon>
        <taxon>Micrococcales</taxon>
        <taxon>Microbacteriaceae</taxon>
        <taxon>Microbacterium</taxon>
    </lineage>
</organism>
<dbReference type="SUPFAM" id="SSF53850">
    <property type="entry name" value="Periplasmic binding protein-like II"/>
    <property type="match status" value="1"/>
</dbReference>
<gene>
    <name evidence="3" type="ORF">T9R20_03890</name>
</gene>
<feature type="signal peptide" evidence="1">
    <location>
        <begin position="1"/>
        <end position="25"/>
    </location>
</feature>
<dbReference type="Gene3D" id="3.40.190.10">
    <property type="entry name" value="Periplasmic binding protein-like II"/>
    <property type="match status" value="1"/>
</dbReference>
<reference evidence="3 4" key="1">
    <citation type="submission" date="2023-06" db="EMBL/GenBank/DDBJ databases">
        <title>Rock-solubilizing bacteria, Microbacterium invictum, promotes re-establishment of vegetation in rocky wasteland by accelerating rock bio-weathering and reshaping soil bacterial community.</title>
        <authorList>
            <person name="Liu C."/>
        </authorList>
    </citation>
    <scope>NUCLEOTIDE SEQUENCE [LARGE SCALE GENOMIC DNA]</scope>
    <source>
        <strain evidence="3 4">X-18</strain>
    </source>
</reference>
<keyword evidence="1" id="KW-0732">Signal</keyword>
<accession>A0ABZ0VE61</accession>
<evidence type="ECO:0000313" key="4">
    <source>
        <dbReference type="Proteomes" id="UP001324533"/>
    </source>
</evidence>
<keyword evidence="4" id="KW-1185">Reference proteome</keyword>
<dbReference type="EMBL" id="CP139779">
    <property type="protein sequence ID" value="WQB71117.1"/>
    <property type="molecule type" value="Genomic_DNA"/>
</dbReference>
<name>A0ABZ0VE61_9MICO</name>
<evidence type="ECO:0000259" key="2">
    <source>
        <dbReference type="Pfam" id="PF00496"/>
    </source>
</evidence>
<feature type="chain" id="PRO_5045584808" evidence="1">
    <location>
        <begin position="26"/>
        <end position="515"/>
    </location>
</feature>
<dbReference type="InterPro" id="IPR030678">
    <property type="entry name" value="Peptide/Ni-bd"/>
</dbReference>
<dbReference type="InterPro" id="IPR000914">
    <property type="entry name" value="SBP_5_dom"/>
</dbReference>
<dbReference type="Gene3D" id="3.10.105.10">
    <property type="entry name" value="Dipeptide-binding Protein, Domain 3"/>
    <property type="match status" value="1"/>
</dbReference>
<evidence type="ECO:0000313" key="3">
    <source>
        <dbReference type="EMBL" id="WQB71117.1"/>
    </source>
</evidence>
<dbReference type="InterPro" id="IPR039424">
    <property type="entry name" value="SBP_5"/>
</dbReference>
<evidence type="ECO:0000256" key="1">
    <source>
        <dbReference type="SAM" id="SignalP"/>
    </source>
</evidence>
<dbReference type="PROSITE" id="PS51257">
    <property type="entry name" value="PROKAR_LIPOPROTEIN"/>
    <property type="match status" value="1"/>
</dbReference>
<proteinExistence type="predicted"/>
<dbReference type="RefSeq" id="WP_322411235.1">
    <property type="nucleotide sequence ID" value="NZ_CP139779.1"/>
</dbReference>
<feature type="domain" description="Solute-binding protein family 5" evidence="2">
    <location>
        <begin position="85"/>
        <end position="419"/>
    </location>
</feature>
<dbReference type="Proteomes" id="UP001324533">
    <property type="component" value="Chromosome"/>
</dbReference>
<dbReference type="Pfam" id="PF00496">
    <property type="entry name" value="SBP_bac_5"/>
    <property type="match status" value="1"/>
</dbReference>
<dbReference type="PANTHER" id="PTHR30290">
    <property type="entry name" value="PERIPLASMIC BINDING COMPONENT OF ABC TRANSPORTER"/>
    <property type="match status" value="1"/>
</dbReference>